<evidence type="ECO:0000259" key="1">
    <source>
        <dbReference type="PROSITE" id="PS51819"/>
    </source>
</evidence>
<evidence type="ECO:0000313" key="2">
    <source>
        <dbReference type="EMBL" id="AIC95802.1"/>
    </source>
</evidence>
<keyword evidence="2" id="KW-0223">Dioxygenase</keyword>
<sequence length="277" mass="31661">MYEHVTLGEVILTVTNVNESVSFYKDIIGFTHIELSEKEAKMFSNEGKLLLTLRENREAKKNPGQLYVGLYHIALLYPDRASLGTQIKHLLTHNIEMGGADHLVSEAVYIHDPDGNGIELYCDRPRTNWSYEENGMIVMDTKPLDVTGLLAIAGEWNGMPNGLTMGHIHTHVKNLADIEAFYKDILQFDVMTYFGQQALFMSGAGYHHHFGFNTWVRNKEKPKEAFVGMEQYTIHVNNEETFNKVRNRANKNIVDHGEAWFIVQDPSEMYIKVKSHS</sequence>
<dbReference type="GO" id="GO:0051213">
    <property type="term" value="F:dioxygenase activity"/>
    <property type="evidence" value="ECO:0007669"/>
    <property type="project" value="UniProtKB-KW"/>
</dbReference>
<keyword evidence="2" id="KW-0560">Oxidoreductase</keyword>
<dbReference type="PATRIC" id="fig|1246626.3.peg.3230"/>
<dbReference type="InterPro" id="IPR037523">
    <property type="entry name" value="VOC_core"/>
</dbReference>
<accession>A0A060M046</accession>
<name>A0A060M046_9BACI</name>
<feature type="domain" description="VOC" evidence="1">
    <location>
        <begin position="6"/>
        <end position="123"/>
    </location>
</feature>
<protein>
    <submittedName>
        <fullName evidence="2">Glyoxalase/bleomycin resistance protein/dioxygenase</fullName>
    </submittedName>
</protein>
<dbReference type="InterPro" id="IPR004360">
    <property type="entry name" value="Glyas_Fos-R_dOase_dom"/>
</dbReference>
<dbReference type="Gene3D" id="3.10.180.10">
    <property type="entry name" value="2,3-Dihydroxybiphenyl 1,2-Dioxygenase, domain 1"/>
    <property type="match status" value="2"/>
</dbReference>
<dbReference type="InterPro" id="IPR029068">
    <property type="entry name" value="Glyas_Bleomycin-R_OHBP_Dase"/>
</dbReference>
<dbReference type="OrthoDB" id="9792626at2"/>
<keyword evidence="3" id="KW-1185">Reference proteome</keyword>
<reference evidence="2 3" key="1">
    <citation type="journal article" date="2014" name="Gene">
        <title>A comparative genomic analysis of the alkalitolerant soil bacterium Bacillus lehensis G1.</title>
        <authorList>
            <person name="Noor Y.M."/>
            <person name="Samsulrizal N.H."/>
            <person name="Jema'on N.A."/>
            <person name="Low K.O."/>
            <person name="Ramli A.N."/>
            <person name="Alias N.I."/>
            <person name="Damis S.I."/>
            <person name="Fuzi S.F."/>
            <person name="Isa M.N."/>
            <person name="Murad A.M."/>
            <person name="Raih M.F."/>
            <person name="Bakar F.D."/>
            <person name="Najimudin N."/>
            <person name="Mahadi N.M."/>
            <person name="Illias R.M."/>
        </authorList>
    </citation>
    <scope>NUCLEOTIDE SEQUENCE [LARGE SCALE GENOMIC DNA]</scope>
    <source>
        <strain evidence="2 3">G1</strain>
    </source>
</reference>
<proteinExistence type="predicted"/>
<dbReference type="eggNOG" id="COG2514">
    <property type="taxonomic scope" value="Bacteria"/>
</dbReference>
<dbReference type="Pfam" id="PF00903">
    <property type="entry name" value="Glyoxalase"/>
    <property type="match status" value="1"/>
</dbReference>
<dbReference type="PANTHER" id="PTHR43279:SF1">
    <property type="entry name" value="CATECHOL-2,3-DIOXYGENASE"/>
    <property type="match status" value="1"/>
</dbReference>
<dbReference type="HOGENOM" id="CLU_059557_0_0_9"/>
<dbReference type="SUPFAM" id="SSF54593">
    <property type="entry name" value="Glyoxalase/Bleomycin resistance protein/Dihydroxybiphenyl dioxygenase"/>
    <property type="match status" value="2"/>
</dbReference>
<dbReference type="RefSeq" id="WP_038483123.1">
    <property type="nucleotide sequence ID" value="NZ_CP003923.1"/>
</dbReference>
<dbReference type="Proteomes" id="UP000027142">
    <property type="component" value="Chromosome"/>
</dbReference>
<dbReference type="PANTHER" id="PTHR43279">
    <property type="entry name" value="CATECHOL-2,3-DIOXYGENASE"/>
    <property type="match status" value="1"/>
</dbReference>
<dbReference type="EMBL" id="CP003923">
    <property type="protein sequence ID" value="AIC95802.1"/>
    <property type="molecule type" value="Genomic_DNA"/>
</dbReference>
<evidence type="ECO:0000313" key="3">
    <source>
        <dbReference type="Proteomes" id="UP000027142"/>
    </source>
</evidence>
<organism evidence="2 3">
    <name type="scientific">Shouchella lehensis G1</name>
    <dbReference type="NCBI Taxonomy" id="1246626"/>
    <lineage>
        <taxon>Bacteria</taxon>
        <taxon>Bacillati</taxon>
        <taxon>Bacillota</taxon>
        <taxon>Bacilli</taxon>
        <taxon>Bacillales</taxon>
        <taxon>Bacillaceae</taxon>
        <taxon>Shouchella</taxon>
    </lineage>
</organism>
<dbReference type="PROSITE" id="PS51819">
    <property type="entry name" value="VOC"/>
    <property type="match status" value="1"/>
</dbReference>
<dbReference type="STRING" id="1246626.BleG1_3255"/>
<dbReference type="KEGG" id="ble:BleG1_3255"/>
<gene>
    <name evidence="2" type="ORF">BleG1_3255</name>
</gene>
<dbReference type="AlphaFoldDB" id="A0A060M046"/>